<dbReference type="Pfam" id="PF12645">
    <property type="entry name" value="HTH_16"/>
    <property type="match status" value="1"/>
</dbReference>
<protein>
    <recommendedName>
        <fullName evidence="1">Helix-turn-helix conjugative transposon-like domain-containing protein</fullName>
    </recommendedName>
</protein>
<sequence>MTKDYGYPSFDLICKASSGDETSIKEILNFYAAYISKLCLRPFYHENDNVSMQVDEEWKGEIQTAMVKAMLKFVSSRLKSNLNIKREIHLIVRL</sequence>
<dbReference type="InterPro" id="IPR024760">
    <property type="entry name" value="HTH_dom_conjug_TS-like"/>
</dbReference>
<evidence type="ECO:0000313" key="3">
    <source>
        <dbReference type="Proteomes" id="UP001305815"/>
    </source>
</evidence>
<feature type="domain" description="Helix-turn-helix conjugative transposon-like" evidence="1">
    <location>
        <begin position="10"/>
        <end position="73"/>
    </location>
</feature>
<organism evidence="2 3">
    <name type="scientific">Claveliimonas bilis</name>
    <dbReference type="NCBI Taxonomy" id="3028070"/>
    <lineage>
        <taxon>Bacteria</taxon>
        <taxon>Bacillati</taxon>
        <taxon>Bacillota</taxon>
        <taxon>Clostridia</taxon>
        <taxon>Lachnospirales</taxon>
        <taxon>Lachnospiraceae</taxon>
        <taxon>Claveliimonas</taxon>
    </lineage>
</organism>
<reference evidence="3" key="1">
    <citation type="journal article" date="2023" name="Int. J. Syst. Evol. Microbiol.">
        <title>Claveliimonas bilis gen. nov., sp. nov., deoxycholic acid-producing bacteria isolated from human faeces, and reclassification of Sellimonas monacensis Zenner et al. 2021 as Claveliimonas monacensis comb. nov.</title>
        <authorList>
            <person name="Hisatomi A."/>
            <person name="Kastawa N.W.E.P.G."/>
            <person name="Song I."/>
            <person name="Ohkuma M."/>
            <person name="Fukiya S."/>
            <person name="Sakamoto M."/>
        </authorList>
    </citation>
    <scope>NUCLEOTIDE SEQUENCE [LARGE SCALE GENOMIC DNA]</scope>
    <source>
        <strain evidence="3">12BBH14</strain>
    </source>
</reference>
<evidence type="ECO:0000259" key="1">
    <source>
        <dbReference type="Pfam" id="PF12645"/>
    </source>
</evidence>
<gene>
    <name evidence="2" type="ORF">Lac1_10420</name>
</gene>
<dbReference type="Proteomes" id="UP001305815">
    <property type="component" value="Chromosome"/>
</dbReference>
<accession>A0ABM8I1R7</accession>
<dbReference type="EMBL" id="AP027742">
    <property type="protein sequence ID" value="BDZ76859.1"/>
    <property type="molecule type" value="Genomic_DNA"/>
</dbReference>
<proteinExistence type="predicted"/>
<dbReference type="RefSeq" id="WP_316266454.1">
    <property type="nucleotide sequence ID" value="NZ_AP027742.1"/>
</dbReference>
<keyword evidence="3" id="KW-1185">Reference proteome</keyword>
<name>A0ABM8I1R7_9FIRM</name>
<evidence type="ECO:0000313" key="2">
    <source>
        <dbReference type="EMBL" id="BDZ76859.1"/>
    </source>
</evidence>